<name>A0A6G1X975_9BACI</name>
<dbReference type="PROSITE" id="PS51186">
    <property type="entry name" value="GNAT"/>
    <property type="match status" value="1"/>
</dbReference>
<dbReference type="Proteomes" id="UP000480185">
    <property type="component" value="Unassembled WGS sequence"/>
</dbReference>
<comment type="caution">
    <text evidence="2">The sequence shown here is derived from an EMBL/GenBank/DDBJ whole genome shotgun (WGS) entry which is preliminary data.</text>
</comment>
<organism evidence="2 3">
    <name type="scientific">Salinibacillus xinjiangensis</name>
    <dbReference type="NCBI Taxonomy" id="1229268"/>
    <lineage>
        <taxon>Bacteria</taxon>
        <taxon>Bacillati</taxon>
        <taxon>Bacillota</taxon>
        <taxon>Bacilli</taxon>
        <taxon>Bacillales</taxon>
        <taxon>Bacillaceae</taxon>
        <taxon>Salinibacillus</taxon>
    </lineage>
</organism>
<keyword evidence="2" id="KW-0808">Transferase</keyword>
<keyword evidence="3" id="KW-1185">Reference proteome</keyword>
<evidence type="ECO:0000259" key="1">
    <source>
        <dbReference type="PROSITE" id="PS51186"/>
    </source>
</evidence>
<protein>
    <submittedName>
        <fullName evidence="2">GNAT family N-acetyltransferase</fullName>
    </submittedName>
</protein>
<dbReference type="InterPro" id="IPR027365">
    <property type="entry name" value="GNAT_acetyltra_YdfB-like"/>
</dbReference>
<accession>A0A6G1X975</accession>
<dbReference type="AlphaFoldDB" id="A0A6G1X975"/>
<dbReference type="OrthoDB" id="7054616at2"/>
<feature type="domain" description="N-acetyltransferase" evidence="1">
    <location>
        <begin position="128"/>
        <end position="272"/>
    </location>
</feature>
<reference evidence="2 3" key="1">
    <citation type="submission" date="2019-11" db="EMBL/GenBank/DDBJ databases">
        <authorList>
            <person name="Li J."/>
        </authorList>
    </citation>
    <scope>NUCLEOTIDE SEQUENCE [LARGE SCALE GENOMIC DNA]</scope>
    <source>
        <strain evidence="2 3">J4</strain>
    </source>
</reference>
<dbReference type="EMBL" id="WJNH01000010">
    <property type="protein sequence ID" value="MRG87561.1"/>
    <property type="molecule type" value="Genomic_DNA"/>
</dbReference>
<dbReference type="Gene3D" id="3.40.630.30">
    <property type="match status" value="1"/>
</dbReference>
<dbReference type="RefSeq" id="WP_153729454.1">
    <property type="nucleotide sequence ID" value="NZ_WJNH01000010.1"/>
</dbReference>
<dbReference type="SUPFAM" id="SSF55729">
    <property type="entry name" value="Acyl-CoA N-acyltransferases (Nat)"/>
    <property type="match status" value="1"/>
</dbReference>
<sequence length="272" mass="31157">MIYELNKKDFSKCQELANNQRHIEVKAIIHGHNPGRVFVDDVDSPNTALVWLGDHDGFFFIGDERNPHFNEHINSFIDLVIAPAAKKEGLDCFEAIGSNDQWGKVIPKLFPHRELGSWTSRVYSINSDQYRKAMEPTIAGNYEIHRISIDLLNSASHHFMRDKVLESWSTMEDFMERGMGYCVMKDQVVVAVCYSNYSSGREHTIAIETVKEHRGKKLAKKLAHYYLQACFDEGVHPYWDCMVENRPSVAIAKGLGYVEDFSYVGYDFGFSS</sequence>
<dbReference type="InterPro" id="IPR016181">
    <property type="entry name" value="Acyl_CoA_acyltransferase"/>
</dbReference>
<gene>
    <name evidence="2" type="ORF">GH754_14830</name>
</gene>
<dbReference type="InterPro" id="IPR000182">
    <property type="entry name" value="GNAT_dom"/>
</dbReference>
<evidence type="ECO:0000313" key="3">
    <source>
        <dbReference type="Proteomes" id="UP000480185"/>
    </source>
</evidence>
<dbReference type="PANTHER" id="PTHR31143">
    <property type="match status" value="1"/>
</dbReference>
<dbReference type="Pfam" id="PF12746">
    <property type="entry name" value="GNAT_acetyltran"/>
    <property type="match status" value="1"/>
</dbReference>
<dbReference type="PANTHER" id="PTHR31143:SF2">
    <property type="entry name" value="FR47-LIKE DOMAIN-CONTAINING PROTEIN-RELATED"/>
    <property type="match status" value="1"/>
</dbReference>
<evidence type="ECO:0000313" key="2">
    <source>
        <dbReference type="EMBL" id="MRG87561.1"/>
    </source>
</evidence>
<proteinExistence type="predicted"/>
<dbReference type="GO" id="GO:0016747">
    <property type="term" value="F:acyltransferase activity, transferring groups other than amino-acyl groups"/>
    <property type="evidence" value="ECO:0007669"/>
    <property type="project" value="InterPro"/>
</dbReference>